<proteinExistence type="predicted"/>
<accession>A0A0C1VSZ0</accession>
<dbReference type="InterPro" id="IPR036390">
    <property type="entry name" value="WH_DNA-bd_sf"/>
</dbReference>
<dbReference type="EMBL" id="JPRD01000015">
    <property type="protein sequence ID" value="KIF53033.1"/>
    <property type="molecule type" value="Genomic_DNA"/>
</dbReference>
<dbReference type="PATRIC" id="fig|1229493.5.peg.842"/>
<evidence type="ECO:0000313" key="2">
    <source>
        <dbReference type="Proteomes" id="UP000031586"/>
    </source>
</evidence>
<dbReference type="Proteomes" id="UP000031586">
    <property type="component" value="Unassembled WGS sequence"/>
</dbReference>
<sequence>MTTAATLTDSLNYCLMNVCEFRERIKLHYFLKASERRLTLLNTIRTLHKENQLSPTRSEICEKLNLSSVELLWRDIDALECTNYLTVHKGNGRKTKSRNMVPKSVYKVPVFLVENSFQAEMEIKVDIRLFSEPPHYAIRLTKRVEGVGAEGTIVFINAPVFLKKGRATIVESSGDTFSFKSKHTEIPSKPNFKSLLGGVVVGTISPINSTELMQTS</sequence>
<dbReference type="AlphaFoldDB" id="A0A0C1VSZ0"/>
<dbReference type="RefSeq" id="WP_020194198.1">
    <property type="nucleotide sequence ID" value="NZ_BAOH01000005.1"/>
</dbReference>
<comment type="caution">
    <text evidence="1">The sequence shown here is derived from an EMBL/GenBank/DDBJ whole genome shotgun (WGS) entry which is preliminary data.</text>
</comment>
<dbReference type="InterPro" id="IPR036388">
    <property type="entry name" value="WH-like_DNA-bd_sf"/>
</dbReference>
<dbReference type="SUPFAM" id="SSF46785">
    <property type="entry name" value="Winged helix' DNA-binding domain"/>
    <property type="match status" value="1"/>
</dbReference>
<protein>
    <submittedName>
        <fullName evidence="1">Uncharacterized protein</fullName>
    </submittedName>
</protein>
<gene>
    <name evidence="1" type="ORF">H735_08775</name>
</gene>
<name>A0A0C1VSZ0_9VIBR</name>
<reference evidence="1 2" key="1">
    <citation type="submission" date="2014-07" db="EMBL/GenBank/DDBJ databases">
        <title>Unique and conserved regions in Vibrio harveyi and related species in comparison with the shrimp pathogen Vibrio harveyi CAIM 1792.</title>
        <authorList>
            <person name="Espinoza-Valles I."/>
            <person name="Vora G."/>
            <person name="Leekitcharoenphon P."/>
            <person name="Ussery D."/>
            <person name="Hoj L."/>
            <person name="Gomez-Gil B."/>
        </authorList>
    </citation>
    <scope>NUCLEOTIDE SEQUENCE [LARGE SCALE GENOMIC DNA]</scope>
    <source>
        <strain evidence="2">CAIM 1854 / LMG 25443</strain>
    </source>
</reference>
<organism evidence="1 2">
    <name type="scientific">Vibrio owensii CAIM 1854 = LMG 25443</name>
    <dbReference type="NCBI Taxonomy" id="1229493"/>
    <lineage>
        <taxon>Bacteria</taxon>
        <taxon>Pseudomonadati</taxon>
        <taxon>Pseudomonadota</taxon>
        <taxon>Gammaproteobacteria</taxon>
        <taxon>Vibrionales</taxon>
        <taxon>Vibrionaceae</taxon>
        <taxon>Vibrio</taxon>
    </lineage>
</organism>
<dbReference type="Gene3D" id="1.10.10.10">
    <property type="entry name" value="Winged helix-like DNA-binding domain superfamily/Winged helix DNA-binding domain"/>
    <property type="match status" value="1"/>
</dbReference>
<evidence type="ECO:0000313" key="1">
    <source>
        <dbReference type="EMBL" id="KIF53033.1"/>
    </source>
</evidence>